<dbReference type="PANTHER" id="PTHR32119">
    <property type="entry name" value="OROTIDINE 5'-PHOSPHATE DECARBOXYLASE"/>
    <property type="match status" value="1"/>
</dbReference>
<evidence type="ECO:0000256" key="2">
    <source>
        <dbReference type="ARBA" id="ARBA00004861"/>
    </source>
</evidence>
<feature type="binding site" evidence="7 9">
    <location>
        <position position="214"/>
    </location>
    <ligand>
        <name>substrate</name>
    </ligand>
</feature>
<feature type="binding site" evidence="7">
    <location>
        <begin position="69"/>
        <end position="78"/>
    </location>
    <ligand>
        <name>substrate</name>
    </ligand>
</feature>
<feature type="active site" description="Proton donor" evidence="7">
    <location>
        <position position="71"/>
    </location>
</feature>
<evidence type="ECO:0000313" key="12">
    <source>
        <dbReference type="EMBL" id="MBB3808414.1"/>
    </source>
</evidence>
<evidence type="ECO:0000256" key="4">
    <source>
        <dbReference type="ARBA" id="ARBA00022975"/>
    </source>
</evidence>
<dbReference type="GO" id="GO:0005829">
    <property type="term" value="C:cytosol"/>
    <property type="evidence" value="ECO:0007669"/>
    <property type="project" value="TreeGrafter"/>
</dbReference>
<dbReference type="HAMAP" id="MF_01200_B">
    <property type="entry name" value="OMPdecase_type1_B"/>
    <property type="match status" value="1"/>
</dbReference>
<feature type="binding site" evidence="7 9">
    <location>
        <position position="194"/>
    </location>
    <ligand>
        <name>substrate</name>
    </ligand>
</feature>
<gene>
    <name evidence="7" type="primary">pyrF</name>
    <name evidence="12" type="ORF">FHS81_000468</name>
</gene>
<feature type="binding site" evidence="7 9">
    <location>
        <position position="20"/>
    </location>
    <ligand>
        <name>substrate</name>
    </ligand>
</feature>
<dbReference type="InterPro" id="IPR018089">
    <property type="entry name" value="OMPdecase_AS"/>
</dbReference>
<evidence type="ECO:0000256" key="10">
    <source>
        <dbReference type="RuleBase" id="RU000512"/>
    </source>
</evidence>
<keyword evidence="5 7" id="KW-0456">Lyase</keyword>
<evidence type="ECO:0000256" key="6">
    <source>
        <dbReference type="ARBA" id="ARBA00049157"/>
    </source>
</evidence>
<dbReference type="UniPathway" id="UPA00070">
    <property type="reaction ID" value="UER00120"/>
</dbReference>
<evidence type="ECO:0000256" key="3">
    <source>
        <dbReference type="ARBA" id="ARBA00022793"/>
    </source>
</evidence>
<comment type="subunit">
    <text evidence="7">Homodimer.</text>
</comment>
<dbReference type="InterPro" id="IPR013785">
    <property type="entry name" value="Aldolase_TIM"/>
</dbReference>
<feature type="binding site" evidence="7 9">
    <location>
        <position position="124"/>
    </location>
    <ligand>
        <name>substrate</name>
    </ligand>
</feature>
<dbReference type="Pfam" id="PF00215">
    <property type="entry name" value="OMPdecase"/>
    <property type="match status" value="1"/>
</dbReference>
<dbReference type="EC" id="4.1.1.23" evidence="7"/>
<dbReference type="InterPro" id="IPR011060">
    <property type="entry name" value="RibuloseP-bd_barrel"/>
</dbReference>
<dbReference type="GO" id="GO:0004590">
    <property type="term" value="F:orotidine-5'-phosphate decarboxylase activity"/>
    <property type="evidence" value="ECO:0007669"/>
    <property type="project" value="UniProtKB-UniRule"/>
</dbReference>
<name>A0A7W6EEU2_9HYPH</name>
<proteinExistence type="inferred from homology"/>
<dbReference type="NCBIfam" id="TIGR01740">
    <property type="entry name" value="pyrF"/>
    <property type="match status" value="1"/>
</dbReference>
<dbReference type="NCBIfam" id="NF001273">
    <property type="entry name" value="PRK00230.1"/>
    <property type="match status" value="1"/>
</dbReference>
<dbReference type="Proteomes" id="UP000537592">
    <property type="component" value="Unassembled WGS sequence"/>
</dbReference>
<keyword evidence="13" id="KW-1185">Reference proteome</keyword>
<evidence type="ECO:0000256" key="9">
    <source>
        <dbReference type="PIRSR" id="PIRSR614732-2"/>
    </source>
</evidence>
<evidence type="ECO:0000259" key="11">
    <source>
        <dbReference type="SMART" id="SM00934"/>
    </source>
</evidence>
<comment type="function">
    <text evidence="1 7">Catalyzes the decarboxylation of orotidine 5'-monophosphate (OMP) to uridine 5'-monophosphate (UMP).</text>
</comment>
<keyword evidence="3 7" id="KW-0210">Decarboxylase</keyword>
<comment type="catalytic activity">
    <reaction evidence="6 7 10">
        <text>orotidine 5'-phosphate + H(+) = UMP + CO2</text>
        <dbReference type="Rhea" id="RHEA:11596"/>
        <dbReference type="ChEBI" id="CHEBI:15378"/>
        <dbReference type="ChEBI" id="CHEBI:16526"/>
        <dbReference type="ChEBI" id="CHEBI:57538"/>
        <dbReference type="ChEBI" id="CHEBI:57865"/>
        <dbReference type="EC" id="4.1.1.23"/>
    </reaction>
</comment>
<organism evidence="12 13">
    <name type="scientific">Pseudochelatococcus contaminans</name>
    <dbReference type="NCBI Taxonomy" id="1538103"/>
    <lineage>
        <taxon>Bacteria</taxon>
        <taxon>Pseudomonadati</taxon>
        <taxon>Pseudomonadota</taxon>
        <taxon>Alphaproteobacteria</taxon>
        <taxon>Hyphomicrobiales</taxon>
        <taxon>Chelatococcaceae</taxon>
        <taxon>Pseudochelatococcus</taxon>
    </lineage>
</organism>
<protein>
    <recommendedName>
        <fullName evidence="7">Orotidine 5'-phosphate decarboxylase</fullName>
        <ecNumber evidence="7">4.1.1.23</ecNumber>
    </recommendedName>
    <alternativeName>
        <fullName evidence="7">OMP decarboxylase</fullName>
        <shortName evidence="7">OMPDCase</shortName>
        <shortName evidence="7">OMPdecase</shortName>
    </alternativeName>
</protein>
<sequence>MAIDGRSPISARDRLIVALDVPDVARARALVTELGDAVSFYKLGMEIVYGGGLDLARALVDEGKKVFLDLKLHDIGTTVERATAQVARIGVTFLTVHAYPQTLAAAVAGKAGSDLAILGVTVMTSYDNADLAAAGYHAGVQETVERRALQTRDAGAEGLILSAAEAASVRALVGPELLLVTPGIRPAGGSADDQKRIFTPGDAIRAGANYLVVGRPVTAASHPRQAAESIVEDIAAAVP</sequence>
<dbReference type="PANTHER" id="PTHR32119:SF2">
    <property type="entry name" value="OROTIDINE 5'-PHOSPHATE DECARBOXYLASE"/>
    <property type="match status" value="1"/>
</dbReference>
<evidence type="ECO:0000256" key="8">
    <source>
        <dbReference type="PIRSR" id="PIRSR614732-1"/>
    </source>
</evidence>
<evidence type="ECO:0000256" key="5">
    <source>
        <dbReference type="ARBA" id="ARBA00023239"/>
    </source>
</evidence>
<dbReference type="Gene3D" id="3.20.20.70">
    <property type="entry name" value="Aldolase class I"/>
    <property type="match status" value="1"/>
</dbReference>
<evidence type="ECO:0000313" key="13">
    <source>
        <dbReference type="Proteomes" id="UP000537592"/>
    </source>
</evidence>
<keyword evidence="4 7" id="KW-0665">Pyrimidine biosynthesis</keyword>
<comment type="pathway">
    <text evidence="2 7 10">Pyrimidine metabolism; UMP biosynthesis via de novo pathway; UMP from orotate: step 2/2.</text>
</comment>
<feature type="domain" description="Orotidine 5'-phosphate decarboxylase" evidence="11">
    <location>
        <begin position="14"/>
        <end position="230"/>
    </location>
</feature>
<comment type="similarity">
    <text evidence="7">Belongs to the OMP decarboxylase family. Type 1 subfamily.</text>
</comment>
<dbReference type="InterPro" id="IPR014732">
    <property type="entry name" value="OMPdecase"/>
</dbReference>
<dbReference type="GO" id="GO:0006207">
    <property type="term" value="P:'de novo' pyrimidine nucleobase biosynthetic process"/>
    <property type="evidence" value="ECO:0007669"/>
    <property type="project" value="InterPro"/>
</dbReference>
<dbReference type="AlphaFoldDB" id="A0A7W6EEU2"/>
<dbReference type="PROSITE" id="PS00156">
    <property type="entry name" value="OMPDECASE"/>
    <property type="match status" value="1"/>
</dbReference>
<feature type="active site" description="For OMPdecase activity" evidence="8">
    <location>
        <position position="71"/>
    </location>
</feature>
<comment type="caution">
    <text evidence="12">The sequence shown here is derived from an EMBL/GenBank/DDBJ whole genome shotgun (WGS) entry which is preliminary data.</text>
</comment>
<dbReference type="EMBL" id="JACICC010000001">
    <property type="protein sequence ID" value="MBB3808414.1"/>
    <property type="molecule type" value="Genomic_DNA"/>
</dbReference>
<accession>A0A7W6EEU2</accession>
<feature type="binding site" evidence="7 9">
    <location>
        <position position="42"/>
    </location>
    <ligand>
        <name>substrate</name>
    </ligand>
</feature>
<reference evidence="12 13" key="1">
    <citation type="submission" date="2020-08" db="EMBL/GenBank/DDBJ databases">
        <title>Genomic Encyclopedia of Type Strains, Phase IV (KMG-IV): sequencing the most valuable type-strain genomes for metagenomic binning, comparative biology and taxonomic classification.</title>
        <authorList>
            <person name="Goeker M."/>
        </authorList>
    </citation>
    <scope>NUCLEOTIDE SEQUENCE [LARGE SCALE GENOMIC DNA]</scope>
    <source>
        <strain evidence="12 13">DSM 28760</strain>
    </source>
</reference>
<dbReference type="InterPro" id="IPR047596">
    <property type="entry name" value="OMPdecase_bac"/>
</dbReference>
<evidence type="ECO:0000256" key="7">
    <source>
        <dbReference type="HAMAP-Rule" id="MF_01200"/>
    </source>
</evidence>
<feature type="active site" description="For OMPdecase activity" evidence="8">
    <location>
        <position position="74"/>
    </location>
</feature>
<dbReference type="SUPFAM" id="SSF51366">
    <property type="entry name" value="Ribulose-phoshate binding barrel"/>
    <property type="match status" value="1"/>
</dbReference>
<dbReference type="GO" id="GO:0044205">
    <property type="term" value="P:'de novo' UMP biosynthetic process"/>
    <property type="evidence" value="ECO:0007669"/>
    <property type="project" value="UniProtKB-UniRule"/>
</dbReference>
<dbReference type="CDD" id="cd04725">
    <property type="entry name" value="OMP_decarboxylase_like"/>
    <property type="match status" value="1"/>
</dbReference>
<feature type="active site" description="For OMPdecase activity" evidence="8">
    <location>
        <position position="69"/>
    </location>
</feature>
<feature type="binding site" evidence="7 9">
    <location>
        <position position="215"/>
    </location>
    <ligand>
        <name>substrate</name>
    </ligand>
</feature>
<feature type="binding site" evidence="7 9">
    <location>
        <position position="185"/>
    </location>
    <ligand>
        <name>substrate</name>
    </ligand>
</feature>
<evidence type="ECO:0000256" key="1">
    <source>
        <dbReference type="ARBA" id="ARBA00002356"/>
    </source>
</evidence>
<dbReference type="InterPro" id="IPR001754">
    <property type="entry name" value="OMPdeCOase_dom"/>
</dbReference>
<dbReference type="SMART" id="SM00934">
    <property type="entry name" value="OMPdecase"/>
    <property type="match status" value="1"/>
</dbReference>